<sequence length="130" mass="15254">MTARISQRSFDILMSELDLNIDRLYTGNTYQNAVSKVLSKRWSCPRIYFNPRDNPHLKARQVTRSKKSKADGEKKTNKYVRETLNKDYTVAHRRNWFDRVADNSTTRHVSTIPVIKMSRNRSANITVNSY</sequence>
<gene>
    <name evidence="2" type="ORF">OFUS_LOCUS23610</name>
</gene>
<evidence type="ECO:0000313" key="3">
    <source>
        <dbReference type="Proteomes" id="UP000749559"/>
    </source>
</evidence>
<reference evidence="2" key="1">
    <citation type="submission" date="2022-03" db="EMBL/GenBank/DDBJ databases">
        <authorList>
            <person name="Martin C."/>
        </authorList>
    </citation>
    <scope>NUCLEOTIDE SEQUENCE</scope>
</reference>
<comment type="caution">
    <text evidence="2">The sequence shown here is derived from an EMBL/GenBank/DDBJ whole genome shotgun (WGS) entry which is preliminary data.</text>
</comment>
<proteinExistence type="predicted"/>
<evidence type="ECO:0000313" key="2">
    <source>
        <dbReference type="EMBL" id="CAH1799624.1"/>
    </source>
</evidence>
<feature type="compositionally biased region" description="Basic residues" evidence="1">
    <location>
        <begin position="57"/>
        <end position="67"/>
    </location>
</feature>
<dbReference type="Proteomes" id="UP000749559">
    <property type="component" value="Unassembled WGS sequence"/>
</dbReference>
<dbReference type="AlphaFoldDB" id="A0A8J1TB56"/>
<name>A0A8J1TB56_OWEFU</name>
<feature type="compositionally biased region" description="Basic and acidic residues" evidence="1">
    <location>
        <begin position="68"/>
        <end position="77"/>
    </location>
</feature>
<organism evidence="2 3">
    <name type="scientific">Owenia fusiformis</name>
    <name type="common">Polychaete worm</name>
    <dbReference type="NCBI Taxonomy" id="6347"/>
    <lineage>
        <taxon>Eukaryota</taxon>
        <taxon>Metazoa</taxon>
        <taxon>Spiralia</taxon>
        <taxon>Lophotrochozoa</taxon>
        <taxon>Annelida</taxon>
        <taxon>Polychaeta</taxon>
        <taxon>Sedentaria</taxon>
        <taxon>Canalipalpata</taxon>
        <taxon>Sabellida</taxon>
        <taxon>Oweniida</taxon>
        <taxon>Oweniidae</taxon>
        <taxon>Owenia</taxon>
    </lineage>
</organism>
<dbReference type="EMBL" id="CAIIXF020000011">
    <property type="protein sequence ID" value="CAH1799624.1"/>
    <property type="molecule type" value="Genomic_DNA"/>
</dbReference>
<evidence type="ECO:0000256" key="1">
    <source>
        <dbReference type="SAM" id="MobiDB-lite"/>
    </source>
</evidence>
<keyword evidence="3" id="KW-1185">Reference proteome</keyword>
<protein>
    <submittedName>
        <fullName evidence="2">Uncharacterized protein</fullName>
    </submittedName>
</protein>
<accession>A0A8J1TB56</accession>
<feature type="region of interest" description="Disordered" evidence="1">
    <location>
        <begin position="56"/>
        <end position="77"/>
    </location>
</feature>